<evidence type="ECO:0000256" key="1">
    <source>
        <dbReference type="SAM" id="Phobius"/>
    </source>
</evidence>
<dbReference type="EMBL" id="JACRJB010000014">
    <property type="protein sequence ID" value="MBI5128898.1"/>
    <property type="molecule type" value="Genomic_DNA"/>
</dbReference>
<dbReference type="Proteomes" id="UP000782519">
    <property type="component" value="Unassembled WGS sequence"/>
</dbReference>
<protein>
    <submittedName>
        <fullName evidence="2">Uncharacterized protein</fullName>
    </submittedName>
</protein>
<dbReference type="AlphaFoldDB" id="A0A933RYN9"/>
<organism evidence="2 3">
    <name type="scientific">Rhodopseudomonas palustris</name>
    <dbReference type="NCBI Taxonomy" id="1076"/>
    <lineage>
        <taxon>Bacteria</taxon>
        <taxon>Pseudomonadati</taxon>
        <taxon>Pseudomonadota</taxon>
        <taxon>Alphaproteobacteria</taxon>
        <taxon>Hyphomicrobiales</taxon>
        <taxon>Nitrobacteraceae</taxon>
        <taxon>Rhodopseudomonas</taxon>
    </lineage>
</organism>
<gene>
    <name evidence="2" type="ORF">HZA66_05610</name>
</gene>
<feature type="transmembrane region" description="Helical" evidence="1">
    <location>
        <begin position="100"/>
        <end position="122"/>
    </location>
</feature>
<keyword evidence="1" id="KW-1133">Transmembrane helix</keyword>
<name>A0A933RYN9_RHOPL</name>
<feature type="transmembrane region" description="Helical" evidence="1">
    <location>
        <begin position="128"/>
        <end position="148"/>
    </location>
</feature>
<sequence length="159" mass="17026">MRESAMRRPRRSATIGYLALSAWGLAQAIIGLYFLLLRPTLLPEDIRFMGLSSSDAAVLTARIGPWLNHVFVVLGGQILATGVVILALASVSKKPPPRVVSAAVLVSGLASIGLMTWVNFLLRSDFRWVLFAVASLWAFGASALLVGASRPELQGRPDG</sequence>
<evidence type="ECO:0000313" key="2">
    <source>
        <dbReference type="EMBL" id="MBI5128898.1"/>
    </source>
</evidence>
<keyword evidence="1" id="KW-0812">Transmembrane</keyword>
<feature type="transmembrane region" description="Helical" evidence="1">
    <location>
        <begin position="66"/>
        <end position="88"/>
    </location>
</feature>
<comment type="caution">
    <text evidence="2">The sequence shown here is derived from an EMBL/GenBank/DDBJ whole genome shotgun (WGS) entry which is preliminary data.</text>
</comment>
<feature type="transmembrane region" description="Helical" evidence="1">
    <location>
        <begin position="12"/>
        <end position="36"/>
    </location>
</feature>
<keyword evidence="1" id="KW-0472">Membrane</keyword>
<accession>A0A933RYN9</accession>
<proteinExistence type="predicted"/>
<reference evidence="2" key="1">
    <citation type="submission" date="2020-07" db="EMBL/GenBank/DDBJ databases">
        <title>Huge and variable diversity of episymbiotic CPR bacteria and DPANN archaea in groundwater ecosystems.</title>
        <authorList>
            <person name="He C.Y."/>
            <person name="Keren R."/>
            <person name="Whittaker M."/>
            <person name="Farag I.F."/>
            <person name="Doudna J."/>
            <person name="Cate J.H.D."/>
            <person name="Banfield J.F."/>
        </authorList>
    </citation>
    <scope>NUCLEOTIDE SEQUENCE</scope>
    <source>
        <strain evidence="2">NC_groundwater_1818_Pr3_B-0.1um_66_35</strain>
    </source>
</reference>
<evidence type="ECO:0000313" key="3">
    <source>
        <dbReference type="Proteomes" id="UP000782519"/>
    </source>
</evidence>